<gene>
    <name evidence="3" type="ORF">WJX75_008300</name>
</gene>
<dbReference type="PANTHER" id="PTHR10625">
    <property type="entry name" value="HISTONE DEACETYLASE HDAC1-RELATED"/>
    <property type="match status" value="1"/>
</dbReference>
<feature type="domain" description="Histone deacetylase" evidence="2">
    <location>
        <begin position="400"/>
        <end position="694"/>
    </location>
</feature>
<evidence type="ECO:0000256" key="1">
    <source>
        <dbReference type="SAM" id="MobiDB-lite"/>
    </source>
</evidence>
<protein>
    <recommendedName>
        <fullName evidence="2">Histone deacetylase domain-containing protein</fullName>
    </recommendedName>
</protein>
<dbReference type="InterPro" id="IPR023696">
    <property type="entry name" value="Ureohydrolase_dom_sf"/>
</dbReference>
<sequence length="917" mass="96796">MEQQVALAEAPSARQPGSWVDSAAIDGERWVDPSDDVAMDAWGVAATPAPKSIFDPQKAAQQKLKPQRRTSLTMSDVALAAEDRRLGSIASLQEREEINQQGTHQQTHPRQQQRWDPSPAMSPALTHAHDDSSLQTSDDASNEDAGAAAAEVTTFPAAAITGEALVVSKPEADLDMSGGGELSPSKLPPRQSGVAFPGLGPQSHAPNGTGLEHRLRDSSSDEDSSGASEGEDNEENGSEDGDIPIDVAKALGPDHLMALKEMGTNGEGLGSAFRLPPGFSHEQDARMNGGSRSDDDGEGSTGTENVGGTSDDDLDADYDPADMSAPKCINCTAPLFMDPICSECGHDPEDDDALFSTERRQQHGPGLQAASAQEGTPSGTTLLAYDERMTLHEEDAASPHPERPDRIRAVIARLLSTGLADRCRQMLCREATAAEIEACHQPELVRAIEALSAAAAGSEGEPSSTTYFTQDTYVNASTFLCARLAAGGCIDVAAAVARGTVQNGAAIVRPPGHHAEGGMAMGFCYFNNAGLAARAAQAAGARRILVLDWDVHHGNGTQHIFERDPGVMYMSIHRYDGGHFYPGTGAVHEVGKGAGEGFTVNIPWPMGGMGNGDYMAAFSHVIIPIAHEYSPDLIIISAGFDASAGDPIGGCRVTPEAYAHMTAMLGAVAPLAVLLEGGYNLSATAAGCEAVLRVLLGAKPPRFAKPAVPCTAALLALQQVVAVQGKYWRCLRGLSEQASFNPYSTPYALTDNRGGRRASLDADQLSPRQPAKKPRPAPAADGGWSPGPSGAQRGAFPHQQASRDGDPSRSSWARGNIPASPRGVVRVGGRPGEDFAAAAGSPDSVSRALHRTKFIAKRHRGKSQRRWQMLHALHLIALRDMIKRHYRKRSRLRTGVPAYSQGSGQMGTPLNSEEASP</sequence>
<feature type="region of interest" description="Disordered" evidence="1">
    <location>
        <begin position="268"/>
        <end position="318"/>
    </location>
</feature>
<name>A0ABR2YK32_9CHLO</name>
<organism evidence="3 4">
    <name type="scientific">Coccomyxa subellipsoidea</name>
    <dbReference type="NCBI Taxonomy" id="248742"/>
    <lineage>
        <taxon>Eukaryota</taxon>
        <taxon>Viridiplantae</taxon>
        <taxon>Chlorophyta</taxon>
        <taxon>core chlorophytes</taxon>
        <taxon>Trebouxiophyceae</taxon>
        <taxon>Trebouxiophyceae incertae sedis</taxon>
        <taxon>Coccomyxaceae</taxon>
        <taxon>Coccomyxa</taxon>
    </lineage>
</organism>
<feature type="region of interest" description="Disordered" evidence="1">
    <location>
        <begin position="171"/>
        <end position="249"/>
    </location>
</feature>
<evidence type="ECO:0000259" key="2">
    <source>
        <dbReference type="Pfam" id="PF00850"/>
    </source>
</evidence>
<feature type="compositionally biased region" description="Polar residues" evidence="1">
    <location>
        <begin position="900"/>
        <end position="917"/>
    </location>
</feature>
<comment type="caution">
    <text evidence="3">The sequence shown here is derived from an EMBL/GenBank/DDBJ whole genome shotgun (WGS) entry which is preliminary data.</text>
</comment>
<evidence type="ECO:0000313" key="4">
    <source>
        <dbReference type="Proteomes" id="UP001491310"/>
    </source>
</evidence>
<dbReference type="Proteomes" id="UP001491310">
    <property type="component" value="Unassembled WGS sequence"/>
</dbReference>
<feature type="region of interest" description="Disordered" evidence="1">
    <location>
        <begin position="48"/>
        <end position="76"/>
    </location>
</feature>
<dbReference type="PRINTS" id="PR01270">
    <property type="entry name" value="HDASUPER"/>
</dbReference>
<reference evidence="3 4" key="1">
    <citation type="journal article" date="2024" name="Nat. Commun.">
        <title>Phylogenomics reveals the evolutionary origins of lichenization in chlorophyte algae.</title>
        <authorList>
            <person name="Puginier C."/>
            <person name="Libourel C."/>
            <person name="Otte J."/>
            <person name="Skaloud P."/>
            <person name="Haon M."/>
            <person name="Grisel S."/>
            <person name="Petersen M."/>
            <person name="Berrin J.G."/>
            <person name="Delaux P.M."/>
            <person name="Dal Grande F."/>
            <person name="Keller J."/>
        </authorList>
    </citation>
    <scope>NUCLEOTIDE SEQUENCE [LARGE SCALE GENOMIC DNA]</scope>
    <source>
        <strain evidence="3 4">SAG 216-7</strain>
    </source>
</reference>
<dbReference type="InterPro" id="IPR037138">
    <property type="entry name" value="His_deacetylse_dom_sf"/>
</dbReference>
<dbReference type="SUPFAM" id="SSF52768">
    <property type="entry name" value="Arginase/deacetylase"/>
    <property type="match status" value="1"/>
</dbReference>
<keyword evidence="4" id="KW-1185">Reference proteome</keyword>
<proteinExistence type="predicted"/>
<accession>A0ABR2YK32</accession>
<feature type="compositionally biased region" description="Low complexity" evidence="1">
    <location>
        <begin position="100"/>
        <end position="114"/>
    </location>
</feature>
<feature type="region of interest" description="Disordered" evidence="1">
    <location>
        <begin position="893"/>
        <end position="917"/>
    </location>
</feature>
<feature type="region of interest" description="Disordered" evidence="1">
    <location>
        <begin position="745"/>
        <end position="831"/>
    </location>
</feature>
<dbReference type="InterPro" id="IPR023801">
    <property type="entry name" value="His_deacetylse_dom"/>
</dbReference>
<dbReference type="EMBL" id="JALJOT010000010">
    <property type="protein sequence ID" value="KAK9906801.1"/>
    <property type="molecule type" value="Genomic_DNA"/>
</dbReference>
<feature type="region of interest" description="Disordered" evidence="1">
    <location>
        <begin position="88"/>
        <end position="149"/>
    </location>
</feature>
<dbReference type="Pfam" id="PF00850">
    <property type="entry name" value="Hist_deacetyl"/>
    <property type="match status" value="1"/>
</dbReference>
<feature type="compositionally biased region" description="Acidic residues" evidence="1">
    <location>
        <begin position="220"/>
        <end position="243"/>
    </location>
</feature>
<dbReference type="PANTHER" id="PTHR10625:SF25">
    <property type="entry name" value="HISTONE DEACETYLASE 18-RELATED"/>
    <property type="match status" value="1"/>
</dbReference>
<dbReference type="Gene3D" id="3.40.800.20">
    <property type="entry name" value="Histone deacetylase domain"/>
    <property type="match status" value="1"/>
</dbReference>
<dbReference type="InterPro" id="IPR000286">
    <property type="entry name" value="HDACs"/>
</dbReference>
<evidence type="ECO:0000313" key="3">
    <source>
        <dbReference type="EMBL" id="KAK9906801.1"/>
    </source>
</evidence>